<dbReference type="Proteomes" id="UP000228775">
    <property type="component" value="Unassembled WGS sequence"/>
</dbReference>
<name>A0A2M7AXH7_9BACT</name>
<evidence type="ECO:0000256" key="5">
    <source>
        <dbReference type="ARBA" id="ARBA00023002"/>
    </source>
</evidence>
<dbReference type="InterPro" id="IPR023885">
    <property type="entry name" value="4Fe4S-binding_SPASM_dom"/>
</dbReference>
<gene>
    <name evidence="10" type="ORF">COS76_01270</name>
</gene>
<evidence type="ECO:0000259" key="9">
    <source>
        <dbReference type="Pfam" id="PF13186"/>
    </source>
</evidence>
<dbReference type="Gene3D" id="3.20.20.70">
    <property type="entry name" value="Aldolase class I"/>
    <property type="match status" value="1"/>
</dbReference>
<organism evidence="10 11">
    <name type="scientific">Candidatus Portnoybacteria bacterium CG06_land_8_20_14_3_00_39_12</name>
    <dbReference type="NCBI Taxonomy" id="1974809"/>
    <lineage>
        <taxon>Bacteria</taxon>
        <taxon>Candidatus Portnoyibacteriota</taxon>
    </lineage>
</organism>
<keyword evidence="2" id="KW-0004">4Fe-4S</keyword>
<dbReference type="GO" id="GO:0046872">
    <property type="term" value="F:metal ion binding"/>
    <property type="evidence" value="ECO:0007669"/>
    <property type="project" value="UniProtKB-KW"/>
</dbReference>
<dbReference type="CDD" id="cd01335">
    <property type="entry name" value="Radical_SAM"/>
    <property type="match status" value="1"/>
</dbReference>
<evidence type="ECO:0000256" key="4">
    <source>
        <dbReference type="ARBA" id="ARBA00022723"/>
    </source>
</evidence>
<dbReference type="CDD" id="cd21109">
    <property type="entry name" value="SPASM"/>
    <property type="match status" value="1"/>
</dbReference>
<dbReference type="InterPro" id="IPR034391">
    <property type="entry name" value="AdoMet-like_SPASM_containing"/>
</dbReference>
<feature type="domain" description="4Fe4S-binding SPASM" evidence="9">
    <location>
        <begin position="278"/>
        <end position="333"/>
    </location>
</feature>
<keyword evidence="5" id="KW-0560">Oxidoreductase</keyword>
<dbReference type="SFLD" id="SFLDG01067">
    <property type="entry name" value="SPASM/twitch_domain_containing"/>
    <property type="match status" value="1"/>
</dbReference>
<dbReference type="EMBL" id="PEVY01000027">
    <property type="protein sequence ID" value="PIU75334.1"/>
    <property type="molecule type" value="Genomic_DNA"/>
</dbReference>
<dbReference type="PANTHER" id="PTHR11228:SF7">
    <property type="entry name" value="PQQA PEPTIDE CYCLASE"/>
    <property type="match status" value="1"/>
</dbReference>
<comment type="caution">
    <text evidence="10">The sequence shown here is derived from an EMBL/GenBank/DDBJ whole genome shotgun (WGS) entry which is preliminary data.</text>
</comment>
<proteinExistence type="predicted"/>
<dbReference type="Pfam" id="PF13186">
    <property type="entry name" value="SPASM"/>
    <property type="match status" value="1"/>
</dbReference>
<evidence type="ECO:0000256" key="2">
    <source>
        <dbReference type="ARBA" id="ARBA00022485"/>
    </source>
</evidence>
<dbReference type="AlphaFoldDB" id="A0A2M7AXH7"/>
<keyword evidence="6" id="KW-0408">Iron</keyword>
<evidence type="ECO:0008006" key="12">
    <source>
        <dbReference type="Google" id="ProtNLM"/>
    </source>
</evidence>
<dbReference type="GO" id="GO:0051539">
    <property type="term" value="F:4 iron, 4 sulfur cluster binding"/>
    <property type="evidence" value="ECO:0007669"/>
    <property type="project" value="UniProtKB-KW"/>
</dbReference>
<keyword evidence="7" id="KW-0411">Iron-sulfur</keyword>
<accession>A0A2M7AXH7</accession>
<feature type="domain" description="Radical SAM core" evidence="8">
    <location>
        <begin position="48"/>
        <end position="213"/>
    </location>
</feature>
<evidence type="ECO:0000256" key="1">
    <source>
        <dbReference type="ARBA" id="ARBA00001966"/>
    </source>
</evidence>
<dbReference type="InterPro" id="IPR007197">
    <property type="entry name" value="rSAM"/>
</dbReference>
<dbReference type="PROSITE" id="PS01305">
    <property type="entry name" value="MOAA_NIFB_PQQE"/>
    <property type="match status" value="1"/>
</dbReference>
<dbReference type="SFLD" id="SFLDG01387">
    <property type="entry name" value="BtrN-like_SPASM_domain_contain"/>
    <property type="match status" value="1"/>
</dbReference>
<dbReference type="Pfam" id="PF04055">
    <property type="entry name" value="Radical_SAM"/>
    <property type="match status" value="1"/>
</dbReference>
<sequence length="346" mass="39608">MINLKNFSRRFGLYVQAARLLGFKNSARNFKRLLVRKLGRYPKAVAVEVSSWCNLNCAFCVTKDIKVWEHREKKFLTFVEFKKLVDDIEYFCGRIDFACAGEPLMNPEIYDMFAYANQKGIFTSLFTNATFLTSQNIENLLNSPPTRIFTALESFDKVVYEKTKVGAKHDIVKSNIENLVAQKKKKGQKTPQIVLRMVVTKKNYQEIDNYVQLARAMGVDAAAMKPLGVWPQGNKAYKEYMFKELIVEHPMSRYKKDANGKFVRLPRNAPCISIDTPMVLSDGCVCLCWYDALKESMVGNVNKMNFVDIWKRTAKFRKKKMSQGHAFPICKECLGIGAAGKIINFS</sequence>
<evidence type="ECO:0000256" key="7">
    <source>
        <dbReference type="ARBA" id="ARBA00023014"/>
    </source>
</evidence>
<keyword evidence="3" id="KW-0949">S-adenosyl-L-methionine</keyword>
<dbReference type="InterPro" id="IPR000385">
    <property type="entry name" value="MoaA_NifB_PqqE_Fe-S-bd_CS"/>
</dbReference>
<dbReference type="InterPro" id="IPR050377">
    <property type="entry name" value="Radical_SAM_PqqE_MftC-like"/>
</dbReference>
<protein>
    <recommendedName>
        <fullName evidence="12">Radical SAM core domain-containing protein</fullName>
    </recommendedName>
</protein>
<evidence type="ECO:0000259" key="8">
    <source>
        <dbReference type="Pfam" id="PF04055"/>
    </source>
</evidence>
<comment type="cofactor">
    <cofactor evidence="1">
        <name>[4Fe-4S] cluster</name>
        <dbReference type="ChEBI" id="CHEBI:49883"/>
    </cofactor>
</comment>
<dbReference type="SUPFAM" id="SSF102114">
    <property type="entry name" value="Radical SAM enzymes"/>
    <property type="match status" value="1"/>
</dbReference>
<evidence type="ECO:0000313" key="11">
    <source>
        <dbReference type="Proteomes" id="UP000228775"/>
    </source>
</evidence>
<evidence type="ECO:0000256" key="6">
    <source>
        <dbReference type="ARBA" id="ARBA00023004"/>
    </source>
</evidence>
<reference evidence="11" key="1">
    <citation type="submission" date="2017-09" db="EMBL/GenBank/DDBJ databases">
        <title>Depth-based differentiation of microbial function through sediment-hosted aquifers and enrichment of novel symbionts in the deep terrestrial subsurface.</title>
        <authorList>
            <person name="Probst A.J."/>
            <person name="Ladd B."/>
            <person name="Jarett J.K."/>
            <person name="Geller-Mcgrath D.E."/>
            <person name="Sieber C.M.K."/>
            <person name="Emerson J.B."/>
            <person name="Anantharaman K."/>
            <person name="Thomas B.C."/>
            <person name="Malmstrom R."/>
            <person name="Stieglmeier M."/>
            <person name="Klingl A."/>
            <person name="Woyke T."/>
            <person name="Ryan C.M."/>
            <person name="Banfield J.F."/>
        </authorList>
    </citation>
    <scope>NUCLEOTIDE SEQUENCE [LARGE SCALE GENOMIC DNA]</scope>
</reference>
<dbReference type="InterPro" id="IPR058240">
    <property type="entry name" value="rSAM_sf"/>
</dbReference>
<dbReference type="InterPro" id="IPR013785">
    <property type="entry name" value="Aldolase_TIM"/>
</dbReference>
<dbReference type="GO" id="GO:0016491">
    <property type="term" value="F:oxidoreductase activity"/>
    <property type="evidence" value="ECO:0007669"/>
    <property type="project" value="UniProtKB-KW"/>
</dbReference>
<evidence type="ECO:0000256" key="3">
    <source>
        <dbReference type="ARBA" id="ARBA00022691"/>
    </source>
</evidence>
<dbReference type="PANTHER" id="PTHR11228">
    <property type="entry name" value="RADICAL SAM DOMAIN PROTEIN"/>
    <property type="match status" value="1"/>
</dbReference>
<dbReference type="SFLD" id="SFLDS00029">
    <property type="entry name" value="Radical_SAM"/>
    <property type="match status" value="1"/>
</dbReference>
<evidence type="ECO:0000313" key="10">
    <source>
        <dbReference type="EMBL" id="PIU75334.1"/>
    </source>
</evidence>
<keyword evidence="4" id="KW-0479">Metal-binding</keyword>